<keyword evidence="3" id="KW-1185">Reference proteome</keyword>
<feature type="compositionally biased region" description="Basic residues" evidence="1">
    <location>
        <begin position="144"/>
        <end position="153"/>
    </location>
</feature>
<feature type="compositionally biased region" description="Basic and acidic residues" evidence="1">
    <location>
        <begin position="416"/>
        <end position="434"/>
    </location>
</feature>
<reference evidence="2 3" key="1">
    <citation type="submission" date="2016-03" db="EMBL/GenBank/DDBJ databases">
        <title>How can Kluyveromyces marxianus grow so fast - potential evolutionary course in Saccharomyces Complex revealed by comparative genomics.</title>
        <authorList>
            <person name="Mo W."/>
            <person name="Lu W."/>
            <person name="Yang X."/>
            <person name="Qi J."/>
            <person name="Lv H."/>
        </authorList>
    </citation>
    <scope>NUCLEOTIDE SEQUENCE [LARGE SCALE GENOMIC DNA]</scope>
    <source>
        <strain evidence="2 3">FIM1</strain>
    </source>
</reference>
<dbReference type="Proteomes" id="UP000422736">
    <property type="component" value="Chromosome 7"/>
</dbReference>
<gene>
    <name evidence="2" type="ORF">FIM1_4487</name>
</gene>
<sequence length="519" mass="57038">MTHYSGHPYMEFMPPELMNIHIRIDNIPQGKDWKQVRTFLSKFIPRDHILNIKVLPAMATMTPPFIPITSCVCVLHASVDWNSLLMQLNGVQWEYYTLGAILLPPPALAPAMGPALGAPHLSGANAGVAGVPSGSGRTLQPRQPHQHAVRQHRVGSGGAAGMYLGPGPAQGPAPGTVQGPGPGPGGLPGPDNGTSSSRQQQHHHQHQHQHQHQRPQSTSGPSGMPHQPRKLKQLFNETSFRKQMSSRSMYQIKFKNFPPCLHWDEIVKFKTMGIAGQHVTRAGTAPDLIVKTLEPQTYGKLKWTMLKDFIKSHCPELFENTSSFEFYVGVYESGELDVEIQLCEPQDETEIEIEIETETKNGDSSQAGSNDDSSSSQPDVPETNNDTPKETDAKDTDSKKSDGVKENSTQDTVQDTDSKTEVNDKDLKDGKNEVEGCSDAPDENSNKTLDKNSNSSSSSSPEAEDSKVEKYMVKATQYEAVVGFVNYDKFLKCLDTFQGKDFGLNHKLVLEVLESVEPS</sequence>
<protein>
    <submittedName>
        <fullName evidence="2">Protein YIL055C</fullName>
    </submittedName>
</protein>
<name>A0ABX6F4U5_KLUMA</name>
<proteinExistence type="predicted"/>
<accession>A0ABX6F4U5</accession>
<feature type="compositionally biased region" description="Basic and acidic residues" evidence="1">
    <location>
        <begin position="387"/>
        <end position="405"/>
    </location>
</feature>
<feature type="compositionally biased region" description="Polar residues" evidence="1">
    <location>
        <begin position="406"/>
        <end position="415"/>
    </location>
</feature>
<feature type="compositionally biased region" description="Low complexity" evidence="1">
    <location>
        <begin position="362"/>
        <end position="377"/>
    </location>
</feature>
<dbReference type="EMBL" id="CP015061">
    <property type="protein sequence ID" value="QGN18164.1"/>
    <property type="molecule type" value="Genomic_DNA"/>
</dbReference>
<reference evidence="2 3" key="2">
    <citation type="submission" date="2019-11" db="EMBL/GenBank/DDBJ databases">
        <authorList>
            <person name="Lu H."/>
        </authorList>
    </citation>
    <scope>NUCLEOTIDE SEQUENCE [LARGE SCALE GENOMIC DNA]</scope>
    <source>
        <strain evidence="2 3">FIM1</strain>
    </source>
</reference>
<evidence type="ECO:0000313" key="3">
    <source>
        <dbReference type="Proteomes" id="UP000422736"/>
    </source>
</evidence>
<feature type="compositionally biased region" description="Low complexity" evidence="1">
    <location>
        <begin position="165"/>
        <end position="177"/>
    </location>
</feature>
<feature type="region of interest" description="Disordered" evidence="1">
    <location>
        <begin position="357"/>
        <end position="468"/>
    </location>
</feature>
<organism evidence="2 3">
    <name type="scientific">Kluyveromyces marxianus</name>
    <name type="common">Yeast</name>
    <name type="synonym">Candida kefyr</name>
    <dbReference type="NCBI Taxonomy" id="4911"/>
    <lineage>
        <taxon>Eukaryota</taxon>
        <taxon>Fungi</taxon>
        <taxon>Dikarya</taxon>
        <taxon>Ascomycota</taxon>
        <taxon>Saccharomycotina</taxon>
        <taxon>Saccharomycetes</taxon>
        <taxon>Saccharomycetales</taxon>
        <taxon>Saccharomycetaceae</taxon>
        <taxon>Kluyveromyces</taxon>
    </lineage>
</organism>
<evidence type="ECO:0000313" key="2">
    <source>
        <dbReference type="EMBL" id="QGN18164.1"/>
    </source>
</evidence>
<evidence type="ECO:0000256" key="1">
    <source>
        <dbReference type="SAM" id="MobiDB-lite"/>
    </source>
</evidence>
<feature type="region of interest" description="Disordered" evidence="1">
    <location>
        <begin position="127"/>
        <end position="229"/>
    </location>
</feature>
<feature type="compositionally biased region" description="Basic residues" evidence="1">
    <location>
        <begin position="200"/>
        <end position="213"/>
    </location>
</feature>